<name>A0A2G7HK79_9CLOT</name>
<keyword evidence="10" id="KW-1185">Reference proteome</keyword>
<evidence type="ECO:0000256" key="4">
    <source>
        <dbReference type="ARBA" id="ARBA00022544"/>
    </source>
</evidence>
<gene>
    <name evidence="9" type="ORF">CS538_03310</name>
</gene>
<dbReference type="AlphaFoldDB" id="A0A2G7HK79"/>
<feature type="transmembrane region" description="Helical" evidence="8">
    <location>
        <begin position="192"/>
        <end position="209"/>
    </location>
</feature>
<evidence type="ECO:0000256" key="2">
    <source>
        <dbReference type="ARBA" id="ARBA00007998"/>
    </source>
</evidence>
<evidence type="ECO:0000256" key="6">
    <source>
        <dbReference type="ARBA" id="ARBA00022989"/>
    </source>
</evidence>
<evidence type="ECO:0000313" key="9">
    <source>
        <dbReference type="EMBL" id="PIH05531.1"/>
    </source>
</evidence>
<keyword evidence="4" id="KW-0309">Germination</keyword>
<feature type="transmembrane region" description="Helical" evidence="8">
    <location>
        <begin position="221"/>
        <end position="242"/>
    </location>
</feature>
<accession>A0A2G7HK79</accession>
<feature type="transmembrane region" description="Helical" evidence="8">
    <location>
        <begin position="248"/>
        <end position="272"/>
    </location>
</feature>
<keyword evidence="6 8" id="KW-1133">Transmembrane helix</keyword>
<dbReference type="GO" id="GO:0016020">
    <property type="term" value="C:membrane"/>
    <property type="evidence" value="ECO:0007669"/>
    <property type="project" value="UniProtKB-SubCell"/>
</dbReference>
<dbReference type="Proteomes" id="UP000231322">
    <property type="component" value="Unassembled WGS sequence"/>
</dbReference>
<evidence type="ECO:0000256" key="1">
    <source>
        <dbReference type="ARBA" id="ARBA00004141"/>
    </source>
</evidence>
<keyword evidence="5 8" id="KW-0812">Transmembrane</keyword>
<dbReference type="Pfam" id="PF03845">
    <property type="entry name" value="Spore_permease"/>
    <property type="match status" value="1"/>
</dbReference>
<dbReference type="PANTHER" id="PTHR34975:SF2">
    <property type="entry name" value="SPORE GERMINATION PROTEIN A2"/>
    <property type="match status" value="1"/>
</dbReference>
<feature type="transmembrane region" description="Helical" evidence="8">
    <location>
        <begin position="83"/>
        <end position="107"/>
    </location>
</feature>
<feature type="transmembrane region" description="Helical" evidence="8">
    <location>
        <begin position="12"/>
        <end position="30"/>
    </location>
</feature>
<dbReference type="InterPro" id="IPR004761">
    <property type="entry name" value="Spore_GerAB"/>
</dbReference>
<reference evidence="9 10" key="1">
    <citation type="submission" date="2017-10" db="EMBL/GenBank/DDBJ databases">
        <title>Reclassification of Eubacterium combesii and discrepancies in the nomenclature of botulinum neurotoxin producing clostridia. Request for an Opinion.</title>
        <authorList>
            <person name="Dobritsa A.P."/>
            <person name="Kutumbaka K.K."/>
            <person name="Samadpour M."/>
        </authorList>
    </citation>
    <scope>NUCLEOTIDE SEQUENCE [LARGE SCALE GENOMIC DNA]</scope>
    <source>
        <strain evidence="9 10">DSM 20696</strain>
    </source>
</reference>
<evidence type="ECO:0000256" key="7">
    <source>
        <dbReference type="ARBA" id="ARBA00023136"/>
    </source>
</evidence>
<evidence type="ECO:0000256" key="5">
    <source>
        <dbReference type="ARBA" id="ARBA00022692"/>
    </source>
</evidence>
<keyword evidence="7 8" id="KW-0472">Membrane</keyword>
<dbReference type="GO" id="GO:0009847">
    <property type="term" value="P:spore germination"/>
    <property type="evidence" value="ECO:0007669"/>
    <property type="project" value="InterPro"/>
</dbReference>
<proteinExistence type="inferred from homology"/>
<feature type="transmembrane region" description="Helical" evidence="8">
    <location>
        <begin position="306"/>
        <end position="326"/>
    </location>
</feature>
<dbReference type="NCBIfam" id="TIGR00912">
    <property type="entry name" value="2A0309"/>
    <property type="match status" value="1"/>
</dbReference>
<feature type="transmembrane region" description="Helical" evidence="8">
    <location>
        <begin position="149"/>
        <end position="165"/>
    </location>
</feature>
<organism evidence="9 10">
    <name type="scientific">Clostridium combesii</name>
    <dbReference type="NCBI Taxonomy" id="39481"/>
    <lineage>
        <taxon>Bacteria</taxon>
        <taxon>Bacillati</taxon>
        <taxon>Bacillota</taxon>
        <taxon>Clostridia</taxon>
        <taxon>Eubacteriales</taxon>
        <taxon>Clostridiaceae</taxon>
        <taxon>Clostridium</taxon>
    </lineage>
</organism>
<comment type="caution">
    <text evidence="9">The sequence shown here is derived from an EMBL/GenBank/DDBJ whole genome shotgun (WGS) entry which is preliminary data.</text>
</comment>
<comment type="similarity">
    <text evidence="2">Belongs to the amino acid-polyamine-organocation (APC) superfamily. Spore germination protein (SGP) (TC 2.A.3.9) family.</text>
</comment>
<evidence type="ECO:0000256" key="3">
    <source>
        <dbReference type="ARBA" id="ARBA00022448"/>
    </source>
</evidence>
<feature type="transmembrane region" description="Helical" evidence="8">
    <location>
        <begin position="42"/>
        <end position="63"/>
    </location>
</feature>
<sequence>MMNNKEDALTESQLTFMVIGSLIGITLLSLPLDPIKIAKQDAWIAAFLGMIYPTYVVFIAIYIRKKHPKKNILDLSKKIYGKILGNILNLIFLSFFFIIATDVAAGINNVLRNYMVRFLNSWNILTLLFLGAAYTVYGGTKTIGKLNEVLFYITFIVFLIPVFSIKKADILNLQPVLGGGVKNIIKATQKTIIAYSGAEMLLILYPLVHENVKLEKIGLKSISFITILYTLYTLLTILYLGIGAADKFLWPVITISRGITIPVINSFSYIFLSLWTMTMFKCISVHYYLFAHGLNKIFNKLSRKSWAILLYPIMIIGSSLYGIPVIRRNFLDKIFPPYVIFNIIFISITALLVALGKGDENEK</sequence>
<feature type="transmembrane region" description="Helical" evidence="8">
    <location>
        <begin position="338"/>
        <end position="356"/>
    </location>
</feature>
<evidence type="ECO:0000313" key="10">
    <source>
        <dbReference type="Proteomes" id="UP000231322"/>
    </source>
</evidence>
<protein>
    <submittedName>
        <fullName evidence="9">Uncharacterized protein</fullName>
    </submittedName>
</protein>
<dbReference type="EMBL" id="PEIK01000002">
    <property type="protein sequence ID" value="PIH05531.1"/>
    <property type="molecule type" value="Genomic_DNA"/>
</dbReference>
<keyword evidence="3" id="KW-0813">Transport</keyword>
<comment type="subcellular location">
    <subcellularLocation>
        <location evidence="1">Membrane</location>
        <topology evidence="1">Multi-pass membrane protein</topology>
    </subcellularLocation>
</comment>
<dbReference type="PANTHER" id="PTHR34975">
    <property type="entry name" value="SPORE GERMINATION PROTEIN A2"/>
    <property type="match status" value="1"/>
</dbReference>
<feature type="transmembrane region" description="Helical" evidence="8">
    <location>
        <begin position="119"/>
        <end position="137"/>
    </location>
</feature>
<evidence type="ECO:0000256" key="8">
    <source>
        <dbReference type="SAM" id="Phobius"/>
    </source>
</evidence>